<evidence type="ECO:0000313" key="2">
    <source>
        <dbReference type="Proteomes" id="UP001597295"/>
    </source>
</evidence>
<dbReference type="Proteomes" id="UP001597295">
    <property type="component" value="Unassembled WGS sequence"/>
</dbReference>
<protein>
    <submittedName>
        <fullName evidence="1">Uncharacterized protein</fullName>
    </submittedName>
</protein>
<accession>A0ABW5DW98</accession>
<reference evidence="2" key="1">
    <citation type="journal article" date="2019" name="Int. J. Syst. Evol. Microbiol.">
        <title>The Global Catalogue of Microorganisms (GCM) 10K type strain sequencing project: providing services to taxonomists for standard genome sequencing and annotation.</title>
        <authorList>
            <consortium name="The Broad Institute Genomics Platform"/>
            <consortium name="The Broad Institute Genome Sequencing Center for Infectious Disease"/>
            <person name="Wu L."/>
            <person name="Ma J."/>
        </authorList>
    </citation>
    <scope>NUCLEOTIDE SEQUENCE [LARGE SCALE GENOMIC DNA]</scope>
    <source>
        <strain evidence="2">CGMCC 1.19062</strain>
    </source>
</reference>
<dbReference type="EMBL" id="JBHUIP010000016">
    <property type="protein sequence ID" value="MFD2265403.1"/>
    <property type="molecule type" value="Genomic_DNA"/>
</dbReference>
<evidence type="ECO:0000313" key="1">
    <source>
        <dbReference type="EMBL" id="MFD2265403.1"/>
    </source>
</evidence>
<name>A0ABW5DW98_9PROT</name>
<sequence length="169" mass="18727">MPYISPDLVISPKDSWTLVQVLLDRGEDQAAYALGLWKDRPRIAFRWNGNNDSPIGNPQSRGLPTWTMLDEHLHLGVLQLLPLEKQAFAASFLGITEAPSVELKVRKHPSGRFYLLEKSAGQKAFSDVTSDGLFGADDPAKFYKAFGRRLASLSEKGTRVSLVRGEGED</sequence>
<proteinExistence type="predicted"/>
<dbReference type="RefSeq" id="WP_379878705.1">
    <property type="nucleotide sequence ID" value="NZ_JBHUIP010000016.1"/>
</dbReference>
<organism evidence="1 2">
    <name type="scientific">Lacibacterium aquatile</name>
    <dbReference type="NCBI Taxonomy" id="1168082"/>
    <lineage>
        <taxon>Bacteria</taxon>
        <taxon>Pseudomonadati</taxon>
        <taxon>Pseudomonadota</taxon>
        <taxon>Alphaproteobacteria</taxon>
        <taxon>Rhodospirillales</taxon>
        <taxon>Rhodospirillaceae</taxon>
    </lineage>
</organism>
<keyword evidence="2" id="KW-1185">Reference proteome</keyword>
<comment type="caution">
    <text evidence="1">The sequence shown here is derived from an EMBL/GenBank/DDBJ whole genome shotgun (WGS) entry which is preliminary data.</text>
</comment>
<gene>
    <name evidence="1" type="ORF">ACFSM5_21045</name>
</gene>